<dbReference type="Proteomes" id="UP001063166">
    <property type="component" value="Unassembled WGS sequence"/>
</dbReference>
<protein>
    <submittedName>
        <fullName evidence="1">Peptidase family S41</fullName>
    </submittedName>
</protein>
<gene>
    <name evidence="1" type="ORF">LshimejAT787_0209110</name>
</gene>
<comment type="caution">
    <text evidence="1">The sequence shown here is derived from an EMBL/GenBank/DDBJ whole genome shotgun (WGS) entry which is preliminary data.</text>
</comment>
<name>A0A9P3PGC9_LYOSH</name>
<dbReference type="OrthoDB" id="27214at2759"/>
<organism evidence="1 2">
    <name type="scientific">Lyophyllum shimeji</name>
    <name type="common">Hon-shimeji</name>
    <name type="synonym">Tricholoma shimeji</name>
    <dbReference type="NCBI Taxonomy" id="47721"/>
    <lineage>
        <taxon>Eukaryota</taxon>
        <taxon>Fungi</taxon>
        <taxon>Dikarya</taxon>
        <taxon>Basidiomycota</taxon>
        <taxon>Agaricomycotina</taxon>
        <taxon>Agaricomycetes</taxon>
        <taxon>Agaricomycetidae</taxon>
        <taxon>Agaricales</taxon>
        <taxon>Tricholomatineae</taxon>
        <taxon>Lyophyllaceae</taxon>
        <taxon>Lyophyllum</taxon>
    </lineage>
</organism>
<proteinExistence type="predicted"/>
<reference evidence="1" key="1">
    <citation type="submission" date="2022-07" db="EMBL/GenBank/DDBJ databases">
        <title>The genome of Lyophyllum shimeji provides insight into the initial evolution of ectomycorrhizal fungal genome.</title>
        <authorList>
            <person name="Kobayashi Y."/>
            <person name="Shibata T."/>
            <person name="Hirakawa H."/>
            <person name="Shigenobu S."/>
            <person name="Nishiyama T."/>
            <person name="Yamada A."/>
            <person name="Hasebe M."/>
            <person name="Kawaguchi M."/>
        </authorList>
    </citation>
    <scope>NUCLEOTIDE SEQUENCE</scope>
    <source>
        <strain evidence="1">AT787</strain>
    </source>
</reference>
<accession>A0A9P3PGC9</accession>
<evidence type="ECO:0000313" key="2">
    <source>
        <dbReference type="Proteomes" id="UP001063166"/>
    </source>
</evidence>
<sequence>MAKHEGVKTVVVGGQKDIPQQYCRTVGDQSTDFSTIDTEIQSTALKNHELKPPDFLTNSVQGITWRLGFGIDYKDEPEEWEDLPADLNYELNFDNVNNPVAIWTQSPKACFPRPASVHFRVQTA</sequence>
<evidence type="ECO:0000313" key="1">
    <source>
        <dbReference type="EMBL" id="GLB35346.1"/>
    </source>
</evidence>
<dbReference type="AlphaFoldDB" id="A0A9P3PGC9"/>
<keyword evidence="2" id="KW-1185">Reference proteome</keyword>
<dbReference type="EMBL" id="BRPK01000002">
    <property type="protein sequence ID" value="GLB35346.1"/>
    <property type="molecule type" value="Genomic_DNA"/>
</dbReference>